<evidence type="ECO:0000256" key="7">
    <source>
        <dbReference type="ARBA" id="ARBA00022516"/>
    </source>
</evidence>
<evidence type="ECO:0000256" key="2">
    <source>
        <dbReference type="ARBA" id="ARBA00000625"/>
    </source>
</evidence>
<comment type="catalytic activity">
    <reaction evidence="3">
        <text>2 a mycocerosyl-[mycocerosic acid synthase] + a phthiodiolone = a dimycocerosyl phthiodiolone + 2 holo-[mycocerosic acid synthase].</text>
        <dbReference type="EC" id="2.3.1.282"/>
    </reaction>
</comment>
<evidence type="ECO:0000256" key="10">
    <source>
        <dbReference type="ARBA" id="ARBA00030465"/>
    </source>
</evidence>
<dbReference type="Proteomes" id="UP000501705">
    <property type="component" value="Chromosome"/>
</dbReference>
<organism evidence="14 15">
    <name type="scientific">Nocardia brasiliensis</name>
    <dbReference type="NCBI Taxonomy" id="37326"/>
    <lineage>
        <taxon>Bacteria</taxon>
        <taxon>Bacillati</taxon>
        <taxon>Actinomycetota</taxon>
        <taxon>Actinomycetes</taxon>
        <taxon>Mycobacteriales</taxon>
        <taxon>Nocardiaceae</taxon>
        <taxon>Nocardia</taxon>
    </lineage>
</organism>
<comment type="similarity">
    <text evidence="4">Belongs to the acyltransferase PapA5 family.</text>
</comment>
<evidence type="ECO:0000313" key="14">
    <source>
        <dbReference type="EMBL" id="QIS02063.1"/>
    </source>
</evidence>
<dbReference type="GO" id="GO:0016746">
    <property type="term" value="F:acyltransferase activity"/>
    <property type="evidence" value="ECO:0007669"/>
    <property type="project" value="UniProtKB-KW"/>
</dbReference>
<evidence type="ECO:0000256" key="9">
    <source>
        <dbReference type="ARBA" id="ARBA00023315"/>
    </source>
</evidence>
<gene>
    <name evidence="14" type="ORF">F5X71_06800</name>
</gene>
<keyword evidence="9 14" id="KW-0012">Acyltransferase</keyword>
<evidence type="ECO:0000256" key="3">
    <source>
        <dbReference type="ARBA" id="ARBA00001907"/>
    </source>
</evidence>
<keyword evidence="7" id="KW-0444">Lipid biosynthesis</keyword>
<keyword evidence="7" id="KW-0443">Lipid metabolism</keyword>
<protein>
    <recommendedName>
        <fullName evidence="6">Phthiocerol/phthiodiolone dimycocerosyl transferase</fullName>
        <ecNumber evidence="5">2.3.1.282</ecNumber>
    </recommendedName>
    <alternativeName>
        <fullName evidence="12">Acyltransferase PapA5</fullName>
    </alternativeName>
    <alternativeName>
        <fullName evidence="10">Phthiocerol/phthiodiolone O-acyltransferase</fullName>
    </alternativeName>
    <alternativeName>
        <fullName evidence="11">Polyketide synthase-associated protein A5</fullName>
    </alternativeName>
</protein>
<name>A0A6G9XMH1_NOCBR</name>
<dbReference type="Gene3D" id="3.30.559.30">
    <property type="entry name" value="Nonribosomal peptide synthetase, condensation domain"/>
    <property type="match status" value="1"/>
</dbReference>
<dbReference type="InterPro" id="IPR023213">
    <property type="entry name" value="CAT-like_dom_sf"/>
</dbReference>
<evidence type="ECO:0000256" key="12">
    <source>
        <dbReference type="ARBA" id="ARBA00033407"/>
    </source>
</evidence>
<feature type="domain" description="Phthiocerol/phthiodiolone dimycocerosyl transferase C-terminal" evidence="13">
    <location>
        <begin position="211"/>
        <end position="398"/>
    </location>
</feature>
<dbReference type="InterPro" id="IPR031641">
    <property type="entry name" value="PapA_C"/>
</dbReference>
<dbReference type="EMBL" id="CP046171">
    <property type="protein sequence ID" value="QIS02063.1"/>
    <property type="molecule type" value="Genomic_DNA"/>
</dbReference>
<comment type="catalytic activity">
    <reaction evidence="1">
        <text>2 a mycocerosyl-[mycocerosic acid synthase] + a phthiocerol = a dimycocerosyl phthiocerol + 2 holo-[mycocerosic acid synthase].</text>
        <dbReference type="EC" id="2.3.1.282"/>
    </reaction>
</comment>
<evidence type="ECO:0000256" key="1">
    <source>
        <dbReference type="ARBA" id="ARBA00000026"/>
    </source>
</evidence>
<evidence type="ECO:0000256" key="8">
    <source>
        <dbReference type="ARBA" id="ARBA00022679"/>
    </source>
</evidence>
<evidence type="ECO:0000256" key="4">
    <source>
        <dbReference type="ARBA" id="ARBA00006558"/>
    </source>
</evidence>
<reference evidence="14 15" key="1">
    <citation type="journal article" date="2019" name="ACS Chem. Biol.">
        <title>Identification and Mobilization of a Cryptic Antibiotic Biosynthesis Gene Locus from a Human-Pathogenic Nocardia Isolate.</title>
        <authorList>
            <person name="Herisse M."/>
            <person name="Ishida K."/>
            <person name="Porter J.L."/>
            <person name="Howden B."/>
            <person name="Hertweck C."/>
            <person name="Stinear T.P."/>
            <person name="Pidot S.J."/>
        </authorList>
    </citation>
    <scope>NUCLEOTIDE SEQUENCE [LARGE SCALE GENOMIC DNA]</scope>
    <source>
        <strain evidence="14 15">AUSMDU00024985</strain>
    </source>
</reference>
<evidence type="ECO:0000256" key="6">
    <source>
        <dbReference type="ARBA" id="ARBA00013449"/>
    </source>
</evidence>
<dbReference type="SUPFAM" id="SSF52777">
    <property type="entry name" value="CoA-dependent acyltransferases"/>
    <property type="match status" value="2"/>
</dbReference>
<evidence type="ECO:0000259" key="13">
    <source>
        <dbReference type="Pfam" id="PF16911"/>
    </source>
</evidence>
<evidence type="ECO:0000313" key="15">
    <source>
        <dbReference type="Proteomes" id="UP000501705"/>
    </source>
</evidence>
<dbReference type="AlphaFoldDB" id="A0A6G9XMH1"/>
<evidence type="ECO:0000256" key="5">
    <source>
        <dbReference type="ARBA" id="ARBA00012866"/>
    </source>
</evidence>
<dbReference type="Gene3D" id="3.30.559.10">
    <property type="entry name" value="Chloramphenicol acetyltransferase-like domain"/>
    <property type="match status" value="1"/>
</dbReference>
<evidence type="ECO:0000256" key="11">
    <source>
        <dbReference type="ARBA" id="ARBA00032317"/>
    </source>
</evidence>
<keyword evidence="8 14" id="KW-0808">Transferase</keyword>
<sequence>MGQSPWRDFDMTTATVIRPLAPSEEIFASSEVVVGYSMRLRGRLNLSALSVAFDTVLRAYPAFGARLELDGRRHILLESLGNTTQFTVTDGDPELLLTGARLDQRTALAALCVVLDGERAGVTLVTHHSIADACHSLAVLADLWRCYTAACHGREPTLPLHGYPEAVEDLLLCRAIEKFSNPPASVRPFARHATADTTPAPVDDAPYLIPLTARCRLTKRQTAALADLAHREGTTINGLASAAILLTEAEIRELPLRELSYTYSVDLRSRVTPAIGSTEGSNVLGFADFVPPHGATTLVGLARGISDGLRAGLASGLVQQTPLHIPDIAAGPAPRSPGIVLATNWGRIAHPTLPDGLHVNDFRTLMVAKPDKTGHRLQQPSGTIIISTFDDRLSIEIHHPEETTAQQRLRVHLLSQHLTAT</sequence>
<comment type="catalytic activity">
    <reaction evidence="2">
        <text>2 a mycocerosyl-[mycocerosic acid synthase] + a phenolphthiocerol = a dimycocerosyl phenolphthiocerol + 2 holo-[mycocerosic acid synthase].</text>
        <dbReference type="EC" id="2.3.1.282"/>
    </reaction>
</comment>
<dbReference type="EC" id="2.3.1.282" evidence="5"/>
<proteinExistence type="inferred from homology"/>
<dbReference type="Pfam" id="PF16911">
    <property type="entry name" value="PapA_C"/>
    <property type="match status" value="1"/>
</dbReference>
<accession>A0A6G9XMH1</accession>